<feature type="transmembrane region" description="Helical" evidence="1">
    <location>
        <begin position="330"/>
        <end position="350"/>
    </location>
</feature>
<organism evidence="2 3">
    <name type="scientific">Gemmatirosa kalamazoonensis</name>
    <dbReference type="NCBI Taxonomy" id="861299"/>
    <lineage>
        <taxon>Bacteria</taxon>
        <taxon>Pseudomonadati</taxon>
        <taxon>Gemmatimonadota</taxon>
        <taxon>Gemmatimonadia</taxon>
        <taxon>Gemmatimonadales</taxon>
        <taxon>Gemmatimonadaceae</taxon>
        <taxon>Gemmatirosa</taxon>
    </lineage>
</organism>
<evidence type="ECO:0000256" key="1">
    <source>
        <dbReference type="SAM" id="Phobius"/>
    </source>
</evidence>
<keyword evidence="1" id="KW-0472">Membrane</keyword>
<feature type="transmembrane region" description="Helical" evidence="1">
    <location>
        <begin position="137"/>
        <end position="159"/>
    </location>
</feature>
<dbReference type="OrthoDB" id="9759690at2"/>
<geneLocation type="plasmid" evidence="2 3">
    <name>2</name>
</geneLocation>
<dbReference type="AlphaFoldDB" id="W0RTM6"/>
<proteinExistence type="predicted"/>
<dbReference type="HOGENOM" id="CLU_675833_0_0_0"/>
<dbReference type="InParanoid" id="W0RTM6"/>
<gene>
    <name evidence="2" type="ORF">J421_6267</name>
</gene>
<feature type="transmembrane region" description="Helical" evidence="1">
    <location>
        <begin position="371"/>
        <end position="396"/>
    </location>
</feature>
<dbReference type="EMBL" id="CP007130">
    <property type="protein sequence ID" value="AHG93802.1"/>
    <property type="molecule type" value="Genomic_DNA"/>
</dbReference>
<dbReference type="Proteomes" id="UP000019151">
    <property type="component" value="Plasmid 2"/>
</dbReference>
<evidence type="ECO:0000313" key="2">
    <source>
        <dbReference type="EMBL" id="AHG93802.1"/>
    </source>
</evidence>
<reference evidence="2 3" key="1">
    <citation type="journal article" date="2014" name="Genome Announc.">
        <title>Genome Sequence and Methylome of Soil Bacterium Gemmatirosa kalamazoonensis KBS708T, a Member of the Rarely Cultivated Gemmatimonadetes Phylum.</title>
        <authorList>
            <person name="Debruyn J.M."/>
            <person name="Radosevich M."/>
            <person name="Wommack K.E."/>
            <person name="Polson S.W."/>
            <person name="Hauser L.J."/>
            <person name="Fawaz M.N."/>
            <person name="Korlach J."/>
            <person name="Tsai Y.C."/>
        </authorList>
    </citation>
    <scope>NUCLEOTIDE SEQUENCE [LARGE SCALE GENOMIC DNA]</scope>
    <source>
        <strain evidence="2 3">KBS708</strain>
        <plasmid evidence="3">Plasmid 2</plasmid>
    </source>
</reference>
<protein>
    <submittedName>
        <fullName evidence="2">ATPase involved in chromosome partitioning</fullName>
    </submittedName>
</protein>
<keyword evidence="1" id="KW-1133">Transmembrane helix</keyword>
<name>W0RTM6_9BACT</name>
<keyword evidence="2" id="KW-0614">Plasmid</keyword>
<dbReference type="eggNOG" id="COG1994">
    <property type="taxonomic scope" value="Bacteria"/>
</dbReference>
<keyword evidence="3" id="KW-1185">Reference proteome</keyword>
<evidence type="ECO:0000313" key="3">
    <source>
        <dbReference type="Proteomes" id="UP000019151"/>
    </source>
</evidence>
<dbReference type="PATRIC" id="fig|861299.3.peg.6335"/>
<sequence length="407" mass="42015">MPAETRYRLTPGAVVRPFDVSGAAPVFLVEGDGGRRWQVSAATAALLAQLGDGATLAEVRAPLARALGTAPEAAQLARWVETSLVAQGIVARADAPDMPDAPPRATLASLNARTTLLSERWAARLATPLAPLMTPRLFWAAAALVVAASAWAWGLAGGARALDPAALLSPLAIALFALTTVAHELGHVAAARRFGCAHGRVGAGVYLVFPVLFVELDDVWRLPRARRVVVDLAGLFCQQVAALAVLAAGRALGIRAASAAYALSAVTAVVNLNPAFRFDGYWLLADALGVANLRRRSGLALGALLRGAGRDSARHAGGAAPLGRGTTAAVVVYAIASGALLLLWLGRIVLRVPSFARDTYAVAIRAGQAPTVGLVLTLFVRGVALAAMLVALLALVRHAARRAAGLN</sequence>
<keyword evidence="1" id="KW-0812">Transmembrane</keyword>
<dbReference type="KEGG" id="gba:J421_6267"/>
<feature type="transmembrane region" description="Helical" evidence="1">
    <location>
        <begin position="165"/>
        <end position="185"/>
    </location>
</feature>
<accession>W0RTM6</accession>
<dbReference type="RefSeq" id="WP_025415091.1">
    <property type="nucleotide sequence ID" value="NZ_CP007130.1"/>
</dbReference>